<organism evidence="4 5">
    <name type="scientific">Methylogaea oryzae</name>
    <dbReference type="NCBI Taxonomy" id="1295382"/>
    <lineage>
        <taxon>Bacteria</taxon>
        <taxon>Pseudomonadati</taxon>
        <taxon>Pseudomonadota</taxon>
        <taxon>Gammaproteobacteria</taxon>
        <taxon>Methylococcales</taxon>
        <taxon>Methylococcaceae</taxon>
        <taxon>Methylogaea</taxon>
    </lineage>
</organism>
<dbReference type="EMBL" id="AP019782">
    <property type="protein sequence ID" value="BBL69474.1"/>
    <property type="molecule type" value="Genomic_DNA"/>
</dbReference>
<sequence>MAASRRPRRYEAFIADSPATVRAAQALRYRVFAEQMGAQPPTMQAWPGLDWDEFDDYCDHLVVVDSASGAVVGTTRLLNDRQALKLGRFHCESQFHIDRVLGLAGRFLEVGRACVDGEAHGGAVIASLWQELAAYAMQGGYGHLMGCAGIPLAPGGFAVEAIYRRLEQDRIGPSYLAVQPKHPVPPQLRSQRDEPGIPPWLKACLRRGAWVCGEPSWHAAFNAMELFVLLPMTRLQSRHAGRFMAADDAVYPPLAVAA</sequence>
<keyword evidence="1" id="KW-0808">Transferase</keyword>
<evidence type="ECO:0000256" key="1">
    <source>
        <dbReference type="ARBA" id="ARBA00022679"/>
    </source>
</evidence>
<keyword evidence="3" id="KW-0012">Acyltransferase</keyword>
<proteinExistence type="predicted"/>
<dbReference type="Proteomes" id="UP000824988">
    <property type="component" value="Chromosome"/>
</dbReference>
<dbReference type="AlphaFoldDB" id="A0A8D4VLJ0"/>
<evidence type="ECO:0000256" key="3">
    <source>
        <dbReference type="ARBA" id="ARBA00023315"/>
    </source>
</evidence>
<dbReference type="InterPro" id="IPR052351">
    <property type="entry name" value="Ornithine_N-alpha-AT"/>
</dbReference>
<dbReference type="Pfam" id="PF13444">
    <property type="entry name" value="Acetyltransf_5"/>
    <property type="match status" value="1"/>
</dbReference>
<keyword evidence="5" id="KW-1185">Reference proteome</keyword>
<dbReference type="GO" id="GO:0016746">
    <property type="term" value="F:acyltransferase activity"/>
    <property type="evidence" value="ECO:0007669"/>
    <property type="project" value="UniProtKB-KW"/>
</dbReference>
<keyword evidence="2" id="KW-0443">Lipid metabolism</keyword>
<protein>
    <recommendedName>
        <fullName evidence="6">GNAT family N-acetyltransferase</fullName>
    </recommendedName>
</protein>
<dbReference type="KEGG" id="moz:MoryE10_00800"/>
<dbReference type="PANTHER" id="PTHR37323">
    <property type="entry name" value="GCN5-RELATED N-ACETYLTRANSFERASE"/>
    <property type="match status" value="1"/>
</dbReference>
<evidence type="ECO:0000313" key="5">
    <source>
        <dbReference type="Proteomes" id="UP000824988"/>
    </source>
</evidence>
<dbReference type="GO" id="GO:0006629">
    <property type="term" value="P:lipid metabolic process"/>
    <property type="evidence" value="ECO:0007669"/>
    <property type="project" value="UniProtKB-KW"/>
</dbReference>
<evidence type="ECO:0008006" key="6">
    <source>
        <dbReference type="Google" id="ProtNLM"/>
    </source>
</evidence>
<gene>
    <name evidence="4" type="ORF">MoryE10_00800</name>
</gene>
<dbReference type="PANTHER" id="PTHR37323:SF1">
    <property type="entry name" value="L-ORNITHINE N(ALPHA)-ACYLTRANSFERASE"/>
    <property type="match status" value="1"/>
</dbReference>
<reference evidence="4" key="1">
    <citation type="submission" date="2019-06" db="EMBL/GenBank/DDBJ databases">
        <title>Complete genome sequence of Methylogaea oryzae strain JCM16910.</title>
        <authorList>
            <person name="Asakawa S."/>
        </authorList>
    </citation>
    <scope>NUCLEOTIDE SEQUENCE</scope>
    <source>
        <strain evidence="4">E10</strain>
    </source>
</reference>
<accession>A0A8D4VLJ0</accession>
<evidence type="ECO:0000256" key="2">
    <source>
        <dbReference type="ARBA" id="ARBA00023098"/>
    </source>
</evidence>
<evidence type="ECO:0000313" key="4">
    <source>
        <dbReference type="EMBL" id="BBL69474.1"/>
    </source>
</evidence>
<name>A0A8D4VLJ0_9GAMM</name>